<protein>
    <submittedName>
        <fullName evidence="2">Uncharacterized protein</fullName>
    </submittedName>
</protein>
<evidence type="ECO:0000256" key="1">
    <source>
        <dbReference type="SAM" id="SignalP"/>
    </source>
</evidence>
<feature type="chain" id="PRO_5026974656" evidence="1">
    <location>
        <begin position="22"/>
        <end position="207"/>
    </location>
</feature>
<dbReference type="OrthoDB" id="199202at2"/>
<keyword evidence="1" id="KW-0732">Signal</keyword>
<sequence length="207" mass="24049">MLSLFRRVVVSAFLTAFPAMSQDVAAPSMANVDLETEEGKALERYQQAIDRVEMLGCVLGTMIRLEMKGRETREIVAAMIVRMNSAPPPRMLELCPPDYRKTFEACREESARLLDRMKTKKMDDEQFDKVFKEYCNRCNEMNAPMMEKYRLRERSSLFFRMLESKVIGLNREERMKALQRMKDDLIAGKLKIPGENEGMEEETGLIR</sequence>
<reference evidence="2" key="1">
    <citation type="submission" date="2019-11" db="EMBL/GenBank/DDBJ databases">
        <authorList>
            <person name="Feng L."/>
        </authorList>
    </citation>
    <scope>NUCLEOTIDE SEQUENCE</scope>
    <source>
        <strain evidence="2">AMuciniphilaLFYP55</strain>
    </source>
</reference>
<accession>A0A6N2RJX2</accession>
<feature type="signal peptide" evidence="1">
    <location>
        <begin position="1"/>
        <end position="21"/>
    </location>
</feature>
<name>A0A6N2RJX2_9BACT</name>
<proteinExistence type="predicted"/>
<evidence type="ECO:0000313" key="2">
    <source>
        <dbReference type="EMBL" id="VYS80728.1"/>
    </source>
</evidence>
<dbReference type="RefSeq" id="WP_102721080.1">
    <property type="nucleotide sequence ID" value="NZ_CACRSS010000002.1"/>
</dbReference>
<gene>
    <name evidence="2" type="ORF">AMLFYP55_01650</name>
</gene>
<dbReference type="EMBL" id="CACRSS010000002">
    <property type="protein sequence ID" value="VYS80728.1"/>
    <property type="molecule type" value="Genomic_DNA"/>
</dbReference>
<organism evidence="2">
    <name type="scientific">Akkermansia muciniphila</name>
    <dbReference type="NCBI Taxonomy" id="239935"/>
    <lineage>
        <taxon>Bacteria</taxon>
        <taxon>Pseudomonadati</taxon>
        <taxon>Verrucomicrobiota</taxon>
        <taxon>Verrucomicrobiia</taxon>
        <taxon>Verrucomicrobiales</taxon>
        <taxon>Akkermansiaceae</taxon>
        <taxon>Akkermansia</taxon>
    </lineage>
</organism>
<dbReference type="AlphaFoldDB" id="A0A6N2RJX2"/>